<evidence type="ECO:0000313" key="2">
    <source>
        <dbReference type="EMBL" id="KQL46522.1"/>
    </source>
</evidence>
<name>A0ABR5N7B6_BRECH</name>
<dbReference type="Pfam" id="PF01041">
    <property type="entry name" value="DegT_DnrJ_EryC1"/>
    <property type="match status" value="1"/>
</dbReference>
<dbReference type="Proteomes" id="UP000051063">
    <property type="component" value="Unassembled WGS sequence"/>
</dbReference>
<dbReference type="InterPro" id="IPR015421">
    <property type="entry name" value="PyrdxlP-dep_Trfase_major"/>
</dbReference>
<organism evidence="2 3">
    <name type="scientific">Brevibacillus choshinensis</name>
    <dbReference type="NCBI Taxonomy" id="54911"/>
    <lineage>
        <taxon>Bacteria</taxon>
        <taxon>Bacillati</taxon>
        <taxon>Bacillota</taxon>
        <taxon>Bacilli</taxon>
        <taxon>Bacillales</taxon>
        <taxon>Paenibacillaceae</taxon>
        <taxon>Brevibacillus</taxon>
    </lineage>
</organism>
<dbReference type="PANTHER" id="PTHR30244:SF34">
    <property type="entry name" value="DTDP-4-AMINO-4,6-DIDEOXYGALACTOSE TRANSAMINASE"/>
    <property type="match status" value="1"/>
</dbReference>
<dbReference type="Gene3D" id="3.90.1150.10">
    <property type="entry name" value="Aspartate Aminotransferase, domain 1"/>
    <property type="match status" value="1"/>
</dbReference>
<dbReference type="InterPro" id="IPR015422">
    <property type="entry name" value="PyrdxlP-dep_Trfase_small"/>
</dbReference>
<proteinExistence type="inferred from homology"/>
<dbReference type="Gene3D" id="3.40.640.10">
    <property type="entry name" value="Type I PLP-dependent aspartate aminotransferase-like (Major domain)"/>
    <property type="match status" value="1"/>
</dbReference>
<dbReference type="SUPFAM" id="SSF53383">
    <property type="entry name" value="PLP-dependent transferases"/>
    <property type="match status" value="1"/>
</dbReference>
<comment type="similarity">
    <text evidence="1">Belongs to the DegT/DnrJ/EryC1 family.</text>
</comment>
<dbReference type="InterPro" id="IPR015424">
    <property type="entry name" value="PyrdxlP-dep_Trfase"/>
</dbReference>
<evidence type="ECO:0000313" key="3">
    <source>
        <dbReference type="Proteomes" id="UP000051063"/>
    </source>
</evidence>
<dbReference type="InterPro" id="IPR000653">
    <property type="entry name" value="DegT/StrS_aminotransferase"/>
</dbReference>
<dbReference type="PIRSF" id="PIRSF000390">
    <property type="entry name" value="PLP_StrS"/>
    <property type="match status" value="1"/>
</dbReference>
<dbReference type="EMBL" id="LJJB01000010">
    <property type="protein sequence ID" value="KQL46522.1"/>
    <property type="molecule type" value="Genomic_DNA"/>
</dbReference>
<keyword evidence="1" id="KW-0663">Pyridoxal phosphate</keyword>
<protein>
    <recommendedName>
        <fullName evidence="4">Aminotransferase</fullName>
    </recommendedName>
</protein>
<evidence type="ECO:0008006" key="4">
    <source>
        <dbReference type="Google" id="ProtNLM"/>
    </source>
</evidence>
<evidence type="ECO:0000256" key="1">
    <source>
        <dbReference type="RuleBase" id="RU004508"/>
    </source>
</evidence>
<dbReference type="PANTHER" id="PTHR30244">
    <property type="entry name" value="TRANSAMINASE"/>
    <property type="match status" value="1"/>
</dbReference>
<keyword evidence="3" id="KW-1185">Reference proteome</keyword>
<dbReference type="RefSeq" id="WP_055745615.1">
    <property type="nucleotide sequence ID" value="NZ_LJJB01000010.1"/>
</dbReference>
<sequence length="344" mass="38819">MSQIISHSYPGFNDIAIESAISAIRTGDFSGRQTMKLAESKLASFMGGAYSKLTNTGFAALQAALVAANVNCNDNVLIPTVTCPSVYHAVRSLGVTPIVVDVEKETPLISLEQAIRKKSTSGKNVVIIPQMFGLTQNVKPFFESDFLVIEDIAQRFSPTISQHVDLTVMSFSPTKLFTMGYGGGIVTRQEDYYARLSVFLDPDHSDHSYEREVPFRIHSPVSDYQCAMLISQLERYQEILSYRNKLVEKYDQELGYPARLQPEVPFRYQLILEHHSAKKISESLRESGIGAWALGSHLLHQLFEIEGDFENAEWWSNRVLSLPLHEKLTLDNICYISDVVRRYR</sequence>
<reference evidence="2 3" key="1">
    <citation type="submission" date="2015-09" db="EMBL/GenBank/DDBJ databases">
        <title>Genome sequencing project for genomic taxonomy and phylogenomics of Bacillus-like bacteria.</title>
        <authorList>
            <person name="Liu B."/>
            <person name="Wang J."/>
            <person name="Zhu Y."/>
            <person name="Liu G."/>
            <person name="Chen Q."/>
            <person name="Chen Z."/>
            <person name="Lan J."/>
            <person name="Che J."/>
            <person name="Ge C."/>
            <person name="Shi H."/>
            <person name="Pan Z."/>
            <person name="Liu X."/>
        </authorList>
    </citation>
    <scope>NUCLEOTIDE SEQUENCE [LARGE SCALE GENOMIC DNA]</scope>
    <source>
        <strain evidence="2 3">DSM 8552</strain>
    </source>
</reference>
<gene>
    <name evidence="2" type="ORF">AN963_16475</name>
</gene>
<accession>A0ABR5N7B6</accession>
<comment type="caution">
    <text evidence="2">The sequence shown here is derived from an EMBL/GenBank/DDBJ whole genome shotgun (WGS) entry which is preliminary data.</text>
</comment>